<dbReference type="Gene3D" id="3.40.47.10">
    <property type="match status" value="4"/>
</dbReference>
<feature type="domain" description="Carrier" evidence="14">
    <location>
        <begin position="1206"/>
        <end position="1283"/>
    </location>
</feature>
<feature type="domain" description="Ketosynthase family 3 (KS3)" evidence="15">
    <location>
        <begin position="3945"/>
        <end position="4377"/>
    </location>
</feature>
<dbReference type="Gene3D" id="1.10.1240.100">
    <property type="match status" value="4"/>
</dbReference>
<dbReference type="Gene3D" id="6.20.390.20">
    <property type="match status" value="1"/>
</dbReference>
<keyword evidence="8 17" id="KW-0808">Transferase</keyword>
<dbReference type="InterPro" id="IPR029045">
    <property type="entry name" value="ClpP/crotonase-like_dom_sf"/>
</dbReference>
<dbReference type="InterPro" id="IPR029063">
    <property type="entry name" value="SAM-dependent_MTases_sf"/>
</dbReference>
<dbReference type="InterPro" id="IPR016039">
    <property type="entry name" value="Thiolase-like"/>
</dbReference>
<comment type="pathway">
    <text evidence="2">Antibiotic biosynthesis.</text>
</comment>
<dbReference type="Pfam" id="PF05050">
    <property type="entry name" value="Methyltransf_21"/>
    <property type="match status" value="1"/>
</dbReference>
<keyword evidence="17" id="KW-0012">Acyltransferase</keyword>
<dbReference type="InterPro" id="IPR013968">
    <property type="entry name" value="PKS_KR"/>
</dbReference>
<evidence type="ECO:0000256" key="13">
    <source>
        <dbReference type="PROSITE-ProRule" id="PRU01363"/>
    </source>
</evidence>
<dbReference type="InterPro" id="IPR010033">
    <property type="entry name" value="HAD_SF_ppase_IIIC"/>
</dbReference>
<dbReference type="Pfam" id="PF22336">
    <property type="entry name" value="RhiE-like_linker"/>
    <property type="match status" value="4"/>
</dbReference>
<dbReference type="STRING" id="1445510.YC6258_03062"/>
<dbReference type="GO" id="GO:0006633">
    <property type="term" value="P:fatty acid biosynthetic process"/>
    <property type="evidence" value="ECO:0007669"/>
    <property type="project" value="UniProtKB-UniPathway"/>
</dbReference>
<dbReference type="GO" id="GO:0004312">
    <property type="term" value="F:fatty acid synthase activity"/>
    <property type="evidence" value="ECO:0007669"/>
    <property type="project" value="TreeGrafter"/>
</dbReference>
<dbReference type="InterPro" id="IPR014031">
    <property type="entry name" value="Ketoacyl_synth_C"/>
</dbReference>
<dbReference type="SMART" id="SM00825">
    <property type="entry name" value="PKS_KS"/>
    <property type="match status" value="4"/>
</dbReference>
<dbReference type="InterPro" id="IPR009081">
    <property type="entry name" value="PP-bd_ACP"/>
</dbReference>
<dbReference type="InterPro" id="IPR036412">
    <property type="entry name" value="HAD-like_sf"/>
</dbReference>
<dbReference type="Pfam" id="PF00109">
    <property type="entry name" value="ketoacyl-synt"/>
    <property type="match status" value="4"/>
</dbReference>
<dbReference type="InterPro" id="IPR036291">
    <property type="entry name" value="NAD(P)-bd_dom_sf"/>
</dbReference>
<dbReference type="SUPFAM" id="SSF51735">
    <property type="entry name" value="NAD(P)-binding Rossmann-fold domains"/>
    <property type="match status" value="4"/>
</dbReference>
<keyword evidence="7" id="KW-0597">Phosphoprotein</keyword>
<dbReference type="EC" id="2.3.1.39" evidence="17"/>
<evidence type="ECO:0000313" key="18">
    <source>
        <dbReference type="EMBL" id="DAC80073.1"/>
    </source>
</evidence>
<dbReference type="SUPFAM" id="SSF47336">
    <property type="entry name" value="ACP-like"/>
    <property type="match status" value="6"/>
</dbReference>
<dbReference type="InterPro" id="IPR049551">
    <property type="entry name" value="PKS_DH_C"/>
</dbReference>
<dbReference type="PANTHER" id="PTHR43775">
    <property type="entry name" value="FATTY ACID SYNTHASE"/>
    <property type="match status" value="1"/>
</dbReference>
<dbReference type="NCBIfam" id="TIGR01686">
    <property type="entry name" value="FkbH"/>
    <property type="match status" value="1"/>
</dbReference>
<evidence type="ECO:0000313" key="19">
    <source>
        <dbReference type="Proteomes" id="UP000032266"/>
    </source>
</evidence>
<evidence type="ECO:0000256" key="10">
    <source>
        <dbReference type="ARBA" id="ARBA00023268"/>
    </source>
</evidence>
<protein>
    <submittedName>
        <fullName evidence="18">PKS</fullName>
    </submittedName>
    <submittedName>
        <fullName evidence="17">Polyketide synthase modules-related protein</fullName>
        <ecNumber evidence="17">2.3.1.39</ecNumber>
    </submittedName>
</protein>
<dbReference type="Gene3D" id="3.40.50.1110">
    <property type="entry name" value="SGNH hydrolase"/>
    <property type="match status" value="1"/>
</dbReference>
<dbReference type="FunFam" id="3.40.47.10:FF:000019">
    <property type="entry name" value="Polyketide synthase type I"/>
    <property type="match status" value="4"/>
</dbReference>
<dbReference type="UniPathway" id="UPA00094"/>
<dbReference type="Gene3D" id="3.40.50.150">
    <property type="entry name" value="Vaccinia Virus protein VP39"/>
    <property type="match status" value="2"/>
</dbReference>
<dbReference type="EMBL" id="BK010667">
    <property type="protein sequence ID" value="DAC80073.1"/>
    <property type="molecule type" value="Genomic_DNA"/>
</dbReference>
<name>A0A0C5VNW6_9GAMM</name>
<dbReference type="Gene3D" id="3.40.50.1000">
    <property type="entry name" value="HAD superfamily/HAD-like"/>
    <property type="match status" value="1"/>
</dbReference>
<dbReference type="SUPFAM" id="SSF56784">
    <property type="entry name" value="HAD-like"/>
    <property type="match status" value="1"/>
</dbReference>
<dbReference type="Pfam" id="PF00550">
    <property type="entry name" value="PP-binding"/>
    <property type="match status" value="6"/>
</dbReference>
<dbReference type="PROSITE" id="PS00012">
    <property type="entry name" value="PHOSPHOPANTETHEINE"/>
    <property type="match status" value="3"/>
</dbReference>
<dbReference type="GO" id="GO:0005886">
    <property type="term" value="C:plasma membrane"/>
    <property type="evidence" value="ECO:0007669"/>
    <property type="project" value="TreeGrafter"/>
</dbReference>
<dbReference type="InterPro" id="IPR054514">
    <property type="entry name" value="RhiE-like_linker"/>
</dbReference>
<dbReference type="GO" id="GO:0003857">
    <property type="term" value="F:(3S)-3-hydroxyacyl-CoA dehydrogenase (NAD+) activity"/>
    <property type="evidence" value="ECO:0007669"/>
    <property type="project" value="UniProtKB-EC"/>
</dbReference>
<evidence type="ECO:0000256" key="4">
    <source>
        <dbReference type="ARBA" id="ARBA00006484"/>
    </source>
</evidence>
<dbReference type="Gene3D" id="3.10.129.110">
    <property type="entry name" value="Polyketide synthase dehydratase"/>
    <property type="match status" value="2"/>
</dbReference>
<dbReference type="PATRIC" id="fig|1445510.3.peg.3030"/>
<dbReference type="Pfam" id="PF00378">
    <property type="entry name" value="ECH_1"/>
    <property type="match status" value="2"/>
</dbReference>
<dbReference type="SMART" id="SM00823">
    <property type="entry name" value="PKS_PP"/>
    <property type="match status" value="6"/>
</dbReference>
<comment type="similarity">
    <text evidence="4">Belongs to the short-chain dehydrogenases/reductases (SDR) family.</text>
</comment>
<dbReference type="PROSITE" id="PS52004">
    <property type="entry name" value="KS3_2"/>
    <property type="match status" value="4"/>
</dbReference>
<dbReference type="Pfam" id="PF08242">
    <property type="entry name" value="Methyltransf_12"/>
    <property type="match status" value="1"/>
</dbReference>
<keyword evidence="5" id="KW-0596">Phosphopantetheine</keyword>
<feature type="domain" description="Carrier" evidence="14">
    <location>
        <begin position="5405"/>
        <end position="5478"/>
    </location>
</feature>
<dbReference type="InterPro" id="IPR018201">
    <property type="entry name" value="Ketoacyl_synth_AS"/>
</dbReference>
<comment type="pathway">
    <text evidence="3">Lipid metabolism; fatty acid biosynthesis.</text>
</comment>
<dbReference type="CDD" id="cd02440">
    <property type="entry name" value="AdoMet_MTases"/>
    <property type="match status" value="1"/>
</dbReference>
<evidence type="ECO:0000256" key="2">
    <source>
        <dbReference type="ARBA" id="ARBA00004792"/>
    </source>
</evidence>
<dbReference type="Gene3D" id="1.10.1200.10">
    <property type="entry name" value="ACP-like"/>
    <property type="match status" value="6"/>
</dbReference>
<feature type="active site" description="Proton acceptor; for dehydratase activity" evidence="13">
    <location>
        <position position="17"/>
    </location>
</feature>
<feature type="region of interest" description="N-terminal hotdog fold" evidence="13">
    <location>
        <begin position="1"/>
        <end position="109"/>
    </location>
</feature>
<evidence type="ECO:0000259" key="15">
    <source>
        <dbReference type="PROSITE" id="PS52004"/>
    </source>
</evidence>
<feature type="domain" description="Carrier" evidence="14">
    <location>
        <begin position="2477"/>
        <end position="2554"/>
    </location>
</feature>
<dbReference type="CDD" id="cd06558">
    <property type="entry name" value="crotonase-like"/>
    <property type="match status" value="2"/>
</dbReference>
<keyword evidence="6" id="KW-0963">Cytoplasm</keyword>
<proteinExistence type="inferred from homology"/>
<evidence type="ECO:0000256" key="12">
    <source>
        <dbReference type="ARBA" id="ARBA00054155"/>
    </source>
</evidence>
<dbReference type="InterPro" id="IPR036514">
    <property type="entry name" value="SGNH_hydro_sf"/>
</dbReference>
<feature type="domain" description="Ketosynthase family 3 (KS3)" evidence="15">
    <location>
        <begin position="5526"/>
        <end position="5956"/>
    </location>
</feature>
<dbReference type="PROSITE" id="PS00606">
    <property type="entry name" value="KS3_1"/>
    <property type="match status" value="2"/>
</dbReference>
<dbReference type="InterPro" id="IPR013217">
    <property type="entry name" value="Methyltransf_12"/>
</dbReference>
<evidence type="ECO:0000256" key="5">
    <source>
        <dbReference type="ARBA" id="ARBA00022450"/>
    </source>
</evidence>
<dbReference type="InterPro" id="IPR020806">
    <property type="entry name" value="PKS_PP-bd"/>
</dbReference>
<dbReference type="Gene3D" id="3.90.226.10">
    <property type="entry name" value="2-enoyl-CoA Hydratase, Chain A, domain 1"/>
    <property type="match status" value="2"/>
</dbReference>
<dbReference type="HOGENOM" id="CLU_222993_0_0_6"/>
<keyword evidence="19" id="KW-1185">Reference proteome</keyword>
<feature type="domain" description="Carrier" evidence="14">
    <location>
        <begin position="2569"/>
        <end position="2646"/>
    </location>
</feature>
<feature type="region of interest" description="C-terminal hotdog fold" evidence="13">
    <location>
        <begin position="132"/>
        <end position="276"/>
    </location>
</feature>
<keyword evidence="9" id="KW-0677">Repeat</keyword>
<dbReference type="InterPro" id="IPR006162">
    <property type="entry name" value="Ppantetheine_attach_site"/>
</dbReference>
<evidence type="ECO:0000313" key="17">
    <source>
        <dbReference type="EMBL" id="AJQ95098.1"/>
    </source>
</evidence>
<dbReference type="InterPro" id="IPR042104">
    <property type="entry name" value="PKS_dehydratase_sf"/>
</dbReference>
<feature type="domain" description="Carrier" evidence="14">
    <location>
        <begin position="2664"/>
        <end position="2741"/>
    </location>
</feature>
<evidence type="ECO:0000256" key="11">
    <source>
        <dbReference type="ARBA" id="ARBA00049556"/>
    </source>
</evidence>
<dbReference type="Pfam" id="PF02801">
    <property type="entry name" value="Ketoacyl-synt_C"/>
    <property type="match status" value="4"/>
</dbReference>
<dbReference type="Pfam" id="PF08659">
    <property type="entry name" value="KR"/>
    <property type="match status" value="3"/>
</dbReference>
<evidence type="ECO:0000259" key="16">
    <source>
        <dbReference type="PROSITE" id="PS52019"/>
    </source>
</evidence>
<evidence type="ECO:0000256" key="3">
    <source>
        <dbReference type="ARBA" id="ARBA00005194"/>
    </source>
</evidence>
<comment type="function">
    <text evidence="12">Involved in production of the polyketide antibiotic thailandamide.</text>
</comment>
<feature type="domain" description="Carrier" evidence="14">
    <location>
        <begin position="3831"/>
        <end position="3906"/>
    </location>
</feature>
<feature type="active site" description="Proton donor; for dehydratase activity" evidence="13">
    <location>
        <position position="191"/>
    </location>
</feature>
<dbReference type="GO" id="GO:0005737">
    <property type="term" value="C:cytoplasm"/>
    <property type="evidence" value="ECO:0007669"/>
    <property type="project" value="UniProtKB-SubCell"/>
</dbReference>
<dbReference type="SUPFAM" id="SSF52096">
    <property type="entry name" value="ClpP/crotonase"/>
    <property type="match status" value="2"/>
</dbReference>
<evidence type="ECO:0000256" key="1">
    <source>
        <dbReference type="ARBA" id="ARBA00004496"/>
    </source>
</evidence>
<dbReference type="NCBIfam" id="NF005496">
    <property type="entry name" value="PRK07110.1"/>
    <property type="match status" value="1"/>
</dbReference>
<dbReference type="SUPFAM" id="SSF53901">
    <property type="entry name" value="Thiolase-like"/>
    <property type="match status" value="4"/>
</dbReference>
<sequence length="6819" mass="747681">MNMEFVLDENAPLLMNHQVKGEAIFPAVGYFERLVSELRNLAICTEEIYPFGISNASWLAPLRADNGCARMHLSINRKELGYEYQFLKLLGAETQLCASGIIEFRHSEPEPREMPLDAFLGTSGHLINRSAARLYHRNDIYQMFLKIGIHYKDLFCALDQFSFHEDLSIGRILRNVGEYESGIHVRPDILDAAVQCVLLTVHESRTTPALFVPFSVAEVSFFQKPSSLCYVVVEPHEAGTSDDIYRFNVRIMDESGVVSVLMKDLCVRRYSRPSQNEDITVKKGPGNVTSLPGLNWFITSTFTAEPIQEPLSDWSDSLGWPVNISFAPYNQLYQQLIESSGFIYQNTSGANLILTRLEDFQENDQHQQSVTENNNPLPLDAGISREERDNVLVDSLRMTLPNGLEIAHLNSYESHYLYNEIFVEKTYLKKGITVERGEVVIDIGANIGMFSLFIASEFKEVQIFAFEPSPATYDVLNKNLALYIPNAVALPFGVSNQDGEAEFVFYPLSSVWSGFHADDEQDGLALRQAMENELTSRYTFDDNDALQTHLDALVKERLHKETYQCQLRSLSSFFREYEIEKIGLIKLDAEKCEWDVLQGIEDQDWEKIRQLVVEIHYQDDSDIAQKIRQLLCDKGYEIEVVEEELLKESGLYNLYARRPQIQHAPQPYNVLDGIERNLDALAELIQHQHPRFNVPLFLVLCPPSPAALEQLPAEFCQQMEQRLRAQLNHVARVVSVSDYSELYPLTNYHDPVRQELGDIPYTDPFFKTLAAILVRNLVAGEQAPYKTIVLDCDNTLWSGVVGEAGVEGIEISAEFQALQSFMLAQKQNGMLLCLVSKNNEADVRNVFEQRKDMVLQWDDFVVHQINWSPKSQNLIELSKSLNLALNSFIFVDDSPMECAEVRESCPEVMTLQLPADHTDGGLKTFLQHVWVFDHHQVTAEDRQRTALYQHQFKREQFRTGFDSLKSFIDGLELQVTLVPIDADNVSRFAQLTHRTNQFNINKQPKSAADLSRYADQAGHGCLCFQVSDRFGDYGLCGLILYRQVTENSLLADGFLLSCRALGRGVEYQMLAALTDVASRMNCSTIQFVARQTEKNAPALKFLADIAEQCEVVATESANQLDYQFPVSKLSAVQFMATEPATDPEILPKVSASSDGRQLSSLWIQQVAEQAGALIAGIEGQDSEHQHPASVNTDTLLSDEDSTQSAGDISVAETLVLDHVRRCLSSPDMQIDVNKAFSEYGVDSMAGINLVVMLNKSLDVTLPATTLFDYANVRDLSQFICQEYPQAVTRLQPSVMNVTTNSSNAARTTVTTQAVNPVIDSKVDDIAVVGMSGRFPGIRSPQAFWTMLAEGRSCITEVPADRWDVSVYYDPDRTKENKTYGKWGGFIEEIDRFDAAFFGISGKEAQQMDPQQRLFLEESWHALEDAGYADRGTGQKKWSVFVGADSGDYQLNLRQSGVPIDGSSFMGNDASILAARIAYFMNLKGAAIAIDTASSSSLSAVHMGCASLRSGESDLVIAGGVSIHTTAQFHILCSKAGMLSEDGACKVFDDRADGFVPGEAVGVVILKRLQNARQDRDHIYAVIKGSSINQDGKTNGITAPSGRSQTDLIRQTWDQYGIDPAAISYIESHGTGTRLGDPIEVKALTDAFRVSTDNVRYCALGAVKSNIGHCVHASGVSALLKVLLSLQHGKIAPNRNFVSPNQHIDFEHSPFYINTRLQDWNAPEGELRLAALSSFGFSGTNVHMVVQEYVDITPRVVARTVVDDGQYVFVLSAKNESQLQASARQLQQFLSARAPVDEYELVSLAYTLQVGREAMSHRLAISAATAAELISGLQQYLAGKTGNSIYTGVVQAGSNATALKPTHNSEVVAQAWVLGQTVSWRSLYDDQPYRFAGLPTYPFERERYWLPAQKHVDTLVTKALTEAVTNEIVAEQSASMSGRRTLMPLSTFGAQGKSVSLLQAQLIEPGILQLTAKESVLTAPMMAELRAQLHKAQASPDVKVVILSAGQQPFFSADVQTPAAIPAGFSDLVMACELPVIAAVEGGARGAGWLLACLCDFMIAAREQRYQYSPQPQEKPLSQQEWQFFAERFGEYPADQLLFTDAGLTGQALQELGLQMPVVEQTDVLNSAVTLARDLAKSTRAALVALKQHMSRHLRACADALLQSPIPFSRSPVRATDRLSTNTVSATESWHRVEAERQAMGSGRKIPLSTEVVSAEAYDNGVLQVVLHDRDSRNTFSAAFIDGICEVFRHIQHNQQYKVVVLTGYDHYFASGGTQETLLAIQQGDARFTDDTIFSLALECDVPVIAAMQGHGIGPGWVLGLFCDAMFYSEESVYFSPYMQYGFTPGAGATLIFPSRFGYDMAREILFTARYYKGQDLARPGLLHTVLPRHNVLTAALVTAARLAQTSDRDGLVSDKAGRVAALRSRLDENYALELAMHEKTFVGNDEVRQRVLQHFNQGIPTKVSDVPVAAPVIDHHEQRRQVHEALKSMLADELHLQVSRIEDHTPFIDLGLDSITGVTFIRQVNSRYGLSLTAASLYSAANLTDFTSLVLAEQPRQPATNPPLPQMDTDADDILAFLRRTLADELHLNPERMDDNTPFIDLGLDSITGVTWIRTINAHFSTALGAAELYTHPTLRAFAAFLSHDQSAIVVTTVATTPAPTAMVDDHQTLTFLKHTLAEELHLNPDRIDEDTPFIDLGLDSITGVTFIRRINQHFAQNFGAAELYSHPTLRLFSRFVEQQNAHTEAAPVPPAAAMNVTQDVAATAVVRSEPVSPPSARTPGKPESTAIAVIGMAGQFPQSPSLELFWEHLVAGHDCISEVPAWRWSLTEYYHPDASVPGKTYSRWMGALDDADKFDPLFFNISRREAQLMDPQQRLFLESCWAAIEDAGYAPSALSGSNCGVYVGAGAGDYAHGLAIDAVNAQSFAGNEPAILAARISYLLNLQGPSLALNTACSSSLVAIVSACDSLVSGQCDLALAGGVSVLSGPLMHIMTSKANMLSRHGRCFTFDERADGFVPAEGVGTLLLKRLADAEADGDAIHGVIRGWGTNQDGKTNGITAPNRDAQIRLQQQVYQRFAIHPESIQLVETHGTATRLGDPIEVEGLQRTFQAHTQKQSYCALGSVKSNIGHTLMAAGVASVLKTLLALKHRCIPPVAHFETLNEHINLDHSPFYINREAREWQVNGNVPRRAAVSAFGFSGTNAHVVIDEYRSAVTPTTGRPGETDRLLSQVIVLSARTDEQLTAMVQNLSSALQNGSLAEVKLVDIAVTLQTGRDAMAERLALVADSKETLQTRLQSYLQQPETTEGVYRGHIGQEDVCLPILNEDPEFQHTLVRWVQQQRIAKVLRLWVSGLSIHWASLYQHIAGRRIHLPVYPFARQRYWLDGKLASKTVAPSPLPNSEPIALLEPVWRASPVQDISATDEPLVRHEVFLLGDALMGLAAQMSGPEYSVQTLDGRMSAPDQTFEAAAVALFEYINNTMRESLPGTVLIQVIVSDSLFTGLGALLTSAAQEYSRLQAQLILVSAAETPVTLNQKIRQNRSRPDDQFIRYDQGERQVRELTQRPIADKVMPWRAGGVYLISGGAGGLGLTFAREIATYCNQATIILVGRSDLTPEQQAAIEHVRGLGAQVEYQQLDISQYPAVVALIEHITRSYGHLNGIIHAAGVVRVNAISRKSGSEFKTVLATKVSGTVNLDQATQALDLDFMVLFSSVASVYGDVGLADYACANAFMNDYARYRSQLQRMGQRHGQTLAIVWPLWRNGGMQVTDAMARWLAQNSVHSRAPLTDQQGIEGFYRALACAAPEVIIHSGERIDAGPRPSKAHTPQPSINRTASLQQSLTQVVMQLMALQPEDITDTATFSQMGFDSITLTELSVQLNQRFGLTLTPAVFFEYSTIASVSQYLLKQHPSVFAEIATENGTHETPHDHTLVTAQTPADQRTYTTQPVTSVAIIGISGEFPEADNIAAWWHNLEAEKDCISEAPLHRWDWRSGEHDDSIKWGGFLDGIDAFDPLFFDISPAEAEVMDPQQRLLMTHAWLAIEDAGYAPSSLAGSQTGVFVGTCNSGYNALAAQQGRAVEGYTAVASSPSMGPNRLSYLLDLHGPSEPIDTACSSSLVAIHRAANAIREGRCTLAVSGGVNTLISADIQVSLSKAGALSPDGRCKTFSRHANGYVRSEGVAIVVMKALADAERDGDPIYGVILASGENHGGRANSLTAPNTRAQADLLLDVYRRGNIDPRHISYVEAHGTGTALGDPVEVNALKTAFAERCAELDGMNAAMQTPYCGLGSVKSNIGHLELASGAAGVIKVLLQFKHQRLLKSLHSEEQNPYIELSDSPFFVVRQTQHWPNVTDGQGNVLPRRAAVSSFGFGGVNAHLVLEEYVAHAQSDTRNAGNVPVLVPLSAMNRERLLASVRCLKDWLTDRTDIALCDLAYTLQTGRNGMKDRLGIVVNSIDELLKTLDCVLEDRMPVAGHYRFSGQTASDQDMSGAITQARHGNYEPLLNWWLAGQTVDWSQLYEDNRPRRLNLPGYPFARQRFWALNKAQIPGAAHRVDPVSADQDNDADLLALTPVWQAVPSATAGADTDQHVTVIAPDWVTYMVADTVTVSDWVDVAAILEPDTLQTVLWDCQPIQHLLIHLPQISDGQPSHATVCQLFNIVKAMLALGYGDQPLRWSIVTTQAQPVCHGDIVYPDQAALHGLAGVLAKEYPRWQVQVADLADDCYWPVAELLAVRGESGRAWGYRDRQWYQQVLTPVPEVASSSGYRQGGIYVVIGGSGGIGEQWTRWMQQHWQAQVVWIGRRPLDQALQARLQALAEFGPTPVYLQGDATSAEVLMTLLNTVYQRFGAVHGIIHSAVDQFDRSLAEMSTEQFRTVLRTKVDILLNIDAALAEFEQSGRLDTLDFVLIFSSMASFEKGGGFAGYAAGCLFADACAQTLEARYQRPVKAVNWGYWKVGSGLRVSSEYQTQQQRKGIAPIQPDTALARLPQLLGSSLSQLALVQVASAQAQNYLELPVVTVADSNTGQAQPGADDYQLAAIQPEEHHYHQQQNTLIANILFRLLTDHGYLLTDRLHPAHFPGVSRQYLPWMQATLTFLTAQGLLQQTATGLQVAAAATAVADIETLWSQWQQAQAGFAADKQPYGALIADCLKALPDILSGQIRATDVMFPDGSMERVKTLYQGNRVADLFNRILADTLYQAISSRLAADPDATFRILEVGAGTGGTTAMVLKVLKPLHGAIAEYLYTDLSRSFLLHAQSHYQPEHPFLRTALFDAGQALADQQIPAQHFDFVIAANVLHATANIHQTLLNVKATLRNDGQLLLNELSNRTLWGHVTFGLLEGWWCAEDTSVRIPGSPALTPEGWATALDKAGFGGVQFPQHQAHTLGQQIVVAVRQPLVQSLPVSPVADLQPATVGYLKQLLSKVLKMPVSELDAEEPMQSYGIDSILINQINARLREQFGDIRSTLLFEKKTIAELADYFVTHEAQQLRKVLGHHTDKPAALRITATDDASLSAPAPAPAPTPAPAPAPGLAEPIAVIGISGRYADAEDLSQFWDNLQQGKNCVTDIPARRWSWQDVYQPDPQLAVEQGKSYCRSGSFVGGFDEFDPLFFNLSPHDALAMDPQERLFLQTAWAVLEDAAHTRAMLAEHYAGQVGVFVGVTRTGFDLYGPELRRQGVPFYPRTSFSSMANRLSYFLNIHGPSLPIDTMCSSSLTAVHEACEHLRHGSCRLAIAGGVNLFLHPSAYVELSASGMLSRDGSCKSFAAGANGFVPGEGVGAVLLKPLSAAQADGDNIRALIRSTHVNHDGKTNGYTVPNPNAQTSLIRAALDKAGLKASDISYIEAHGTGTELGDPIEVTGLTLAFSQDTCDTGFCALGSVKSNIGHLEAAAGIAGLSKVILQLQHGKLVPSLHASTLNPNISLSKTPFYLQQSLSDWHPGASGTRMAGVSSFGAGGANAHVIVEEYIPSESESRDIRQPAILLLSARTETALRARAEALLSHLTSQPVELHDLAWTLQSGREAMEQRLAFVADSVADVIARLTAWLKGDETHVLRGRVSANKETVRAMQNDSALQTLWQDRHDRPALETVLGYWIQGAEPDWSQLYQQRLPARLALPTYPFAAESYWLDHPMLTPAGSETTRLRHSLLQENISDFSEQRYRSELSMETLQAMGLDAVDTQAVPALLHVQIAILAARHAMADAGSYPLTVRQLAWSDPVSLQQPVSLHTGMVLKGKGIAFETYGVTGETGSRTVYCQGEIETHTGLNATPVDIEGLRTRLAAVPTALMPASIEACYGDAVSGAHDAATTVLLKLAATRESSAFLFPPTVAESALQLLGKRADQIHRLQSLSLMTTDLQISWVLVRLQADNPALVDLDFCDDHGHVCVRLQGLQSLEQRPSSVPNGASTLMMCQPCWQPTPLAEPASPVVWSRHVILVAAMDDTIVKPIREQLPQAECHSLSLPQQGDMGSRFSACAVQVFEHIKSILMARPHGQQLLQILIPSTAEQVVLRGLAGLLKTAELENPHLIGQLIEWPVDQSSEPLTQIVIDHRNAGGSGHIRYHDDQRLGAVLREQPSMVAHIPWRDNGVYLITGGAGGLGAIFAREIAARTRHARLILTGRRGLDAECQQLLDEITAAGIKAEYRSCDVVDRQAVEHLIADIVERYGQLNGILHGAGLIHDNYILKKQSPEFAAVLAPKVAGLVNLDLASQHLPLDFFVLFSSLSGVMGNSGQSDYAAANAFMDAYADYRNQLHASGARHGKTCSISWSLWQEGGMRISADLLQDSGMKAMKTDEGLQAFYRILNLNQSHMLVLDGERSVLESVLVSEES</sequence>
<dbReference type="KEGG" id="gsn:YC6258_03062"/>
<dbReference type="InterPro" id="IPR014030">
    <property type="entry name" value="Ketoacyl_synth_N"/>
</dbReference>
<dbReference type="InterPro" id="IPR023214">
    <property type="entry name" value="HAD_sf"/>
</dbReference>
<dbReference type="InterPro" id="IPR001753">
    <property type="entry name" value="Enoyl-CoA_hydra/iso"/>
</dbReference>
<evidence type="ECO:0000256" key="9">
    <source>
        <dbReference type="ARBA" id="ARBA00022737"/>
    </source>
</evidence>
<dbReference type="PANTHER" id="PTHR43775:SF37">
    <property type="entry name" value="SI:DKEY-61P9.11"/>
    <property type="match status" value="1"/>
</dbReference>
<dbReference type="GO" id="GO:0004315">
    <property type="term" value="F:3-oxoacyl-[acyl-carrier-protein] synthase activity"/>
    <property type="evidence" value="ECO:0007669"/>
    <property type="project" value="InterPro"/>
</dbReference>
<comment type="subcellular location">
    <subcellularLocation>
        <location evidence="1">Cytoplasm</location>
    </subcellularLocation>
</comment>
<dbReference type="GO" id="GO:0016788">
    <property type="term" value="F:hydrolase activity, acting on ester bonds"/>
    <property type="evidence" value="ECO:0007669"/>
    <property type="project" value="UniProtKB-ARBA"/>
</dbReference>
<dbReference type="InterPro" id="IPR006342">
    <property type="entry name" value="FkbM_mtfrase"/>
</dbReference>
<gene>
    <name evidence="17" type="ORF">YC6258_03062</name>
</gene>
<dbReference type="GO" id="GO:0031177">
    <property type="term" value="F:phosphopantetheine binding"/>
    <property type="evidence" value="ECO:0007669"/>
    <property type="project" value="InterPro"/>
</dbReference>
<dbReference type="InterPro" id="IPR010037">
    <property type="entry name" value="FkbH_domain"/>
</dbReference>
<dbReference type="GO" id="GO:0004314">
    <property type="term" value="F:[acyl-carrier-protein] S-malonyltransferase activity"/>
    <property type="evidence" value="ECO:0007669"/>
    <property type="project" value="UniProtKB-EC"/>
</dbReference>
<dbReference type="EMBL" id="CP007142">
    <property type="protein sequence ID" value="AJQ95098.1"/>
    <property type="molecule type" value="Genomic_DNA"/>
</dbReference>
<evidence type="ECO:0000259" key="14">
    <source>
        <dbReference type="PROSITE" id="PS50075"/>
    </source>
</evidence>
<feature type="domain" description="PKS/mFAS DH" evidence="16">
    <location>
        <begin position="1"/>
        <end position="276"/>
    </location>
</feature>
<dbReference type="SMART" id="SM01294">
    <property type="entry name" value="PKS_PP_betabranch"/>
    <property type="match status" value="5"/>
</dbReference>
<dbReference type="SMART" id="SM00822">
    <property type="entry name" value="PKS_KR"/>
    <property type="match status" value="3"/>
</dbReference>
<feature type="domain" description="Ketosynthase family 3 (KS3)" evidence="15">
    <location>
        <begin position="2785"/>
        <end position="3208"/>
    </location>
</feature>
<evidence type="ECO:0000256" key="8">
    <source>
        <dbReference type="ARBA" id="ARBA00022679"/>
    </source>
</evidence>
<dbReference type="NCBIfam" id="TIGR01444">
    <property type="entry name" value="fkbM_fam"/>
    <property type="match status" value="1"/>
</dbReference>
<dbReference type="PROSITE" id="PS52019">
    <property type="entry name" value="PKS_MFAS_DH"/>
    <property type="match status" value="1"/>
</dbReference>
<evidence type="ECO:0000256" key="7">
    <source>
        <dbReference type="ARBA" id="ARBA00022553"/>
    </source>
</evidence>
<dbReference type="InterPro" id="IPR049900">
    <property type="entry name" value="PKS_mFAS_DH"/>
</dbReference>
<dbReference type="GO" id="GO:0071770">
    <property type="term" value="P:DIM/DIP cell wall layer assembly"/>
    <property type="evidence" value="ECO:0007669"/>
    <property type="project" value="TreeGrafter"/>
</dbReference>
<dbReference type="PROSITE" id="PS50075">
    <property type="entry name" value="CARRIER"/>
    <property type="match status" value="6"/>
</dbReference>
<dbReference type="CDD" id="cd00833">
    <property type="entry name" value="PKS"/>
    <property type="match status" value="4"/>
</dbReference>
<dbReference type="InterPro" id="IPR057326">
    <property type="entry name" value="KR_dom"/>
</dbReference>
<reference evidence="17 19" key="1">
    <citation type="submission" date="2014-01" db="EMBL/GenBank/DDBJ databases">
        <title>Full genme sequencing of cellulolytic bacterium Gynuella sunshinyii YC6258T gen. nov., sp. nov.</title>
        <authorList>
            <person name="Khan H."/>
            <person name="Chung E.J."/>
            <person name="Chung Y.R."/>
        </authorList>
    </citation>
    <scope>NUCLEOTIDE SEQUENCE [LARGE SCALE GENOMIC DNA]</scope>
    <source>
        <strain evidence="17 19">YC6258</strain>
    </source>
</reference>
<dbReference type="Gene3D" id="3.40.50.720">
    <property type="entry name" value="NAD(P)-binding Rossmann-like Domain"/>
    <property type="match status" value="3"/>
</dbReference>
<dbReference type="CDD" id="cd08953">
    <property type="entry name" value="KR_2_SDR_x"/>
    <property type="match status" value="2"/>
</dbReference>
<dbReference type="Pfam" id="PF14765">
    <property type="entry name" value="PS-DH"/>
    <property type="match status" value="1"/>
</dbReference>
<dbReference type="InterPro" id="IPR036736">
    <property type="entry name" value="ACP-like_sf"/>
</dbReference>
<dbReference type="RefSeq" id="WP_044617471.1">
    <property type="nucleotide sequence ID" value="NZ_CP007142.1"/>
</dbReference>
<keyword evidence="10" id="KW-0511">Multifunctional enzyme</keyword>
<comment type="catalytic activity">
    <reaction evidence="11">
        <text>a (3S)-3-hydroxyacyl-CoA + NAD(+) = a 3-oxoacyl-CoA + NADH + H(+)</text>
        <dbReference type="Rhea" id="RHEA:22432"/>
        <dbReference type="ChEBI" id="CHEBI:15378"/>
        <dbReference type="ChEBI" id="CHEBI:57318"/>
        <dbReference type="ChEBI" id="CHEBI:57540"/>
        <dbReference type="ChEBI" id="CHEBI:57945"/>
        <dbReference type="ChEBI" id="CHEBI:90726"/>
        <dbReference type="EC" id="1.1.1.35"/>
    </reaction>
</comment>
<dbReference type="OrthoDB" id="9766402at2"/>
<feature type="domain" description="Ketosynthase family 3 (KS3)" evidence="15">
    <location>
        <begin position="1322"/>
        <end position="1747"/>
    </location>
</feature>
<reference evidence="18" key="2">
    <citation type="journal article" date="2019" name="Nat. Chem. Biol.">
        <title>Automated structure prediction of trans-acyltransferase polyketide synthase products.</title>
        <authorList>
            <person name="Helfrich E.J.N."/>
            <person name="Ueoka R."/>
            <person name="Dolev A."/>
            <person name="Rust M."/>
            <person name="Meoded R.A."/>
            <person name="Bhushan A."/>
            <person name="Califano G."/>
            <person name="Costa R."/>
            <person name="Gugger M."/>
            <person name="Steinbeck C."/>
            <person name="Moreno P."/>
            <person name="Piel J."/>
        </authorList>
    </citation>
    <scope>NUCLEOTIDE SEQUENCE</scope>
    <source>
        <strain evidence="18">YC6258</strain>
    </source>
</reference>
<dbReference type="SUPFAM" id="SSF53335">
    <property type="entry name" value="S-adenosyl-L-methionine-dependent methyltransferases"/>
    <property type="match status" value="2"/>
</dbReference>
<evidence type="ECO:0000256" key="6">
    <source>
        <dbReference type="ARBA" id="ARBA00022490"/>
    </source>
</evidence>
<dbReference type="InterPro" id="IPR050091">
    <property type="entry name" value="PKS_NRPS_Biosynth_Enz"/>
</dbReference>
<dbReference type="InterPro" id="IPR020841">
    <property type="entry name" value="PKS_Beta-ketoAc_synthase_dom"/>
</dbReference>
<dbReference type="Proteomes" id="UP000032266">
    <property type="component" value="Chromosome"/>
</dbReference>
<organism evidence="17 19">
    <name type="scientific">Gynuella sunshinyii YC6258</name>
    <dbReference type="NCBI Taxonomy" id="1445510"/>
    <lineage>
        <taxon>Bacteria</taxon>
        <taxon>Pseudomonadati</taxon>
        <taxon>Pseudomonadota</taxon>
        <taxon>Gammaproteobacteria</taxon>
        <taxon>Oceanospirillales</taxon>
        <taxon>Saccharospirillaceae</taxon>
        <taxon>Gynuella</taxon>
    </lineage>
</organism>
<dbReference type="NCBIfam" id="TIGR01681">
    <property type="entry name" value="HAD-SF-IIIC"/>
    <property type="match status" value="1"/>
</dbReference>
<accession>A0A0C5VNW6</accession>